<dbReference type="PANTHER" id="PTHR12110:SF41">
    <property type="entry name" value="INOSOSE DEHYDRATASE"/>
    <property type="match status" value="1"/>
</dbReference>
<dbReference type="PROSITE" id="PS51318">
    <property type="entry name" value="TAT"/>
    <property type="match status" value="1"/>
</dbReference>
<keyword evidence="3" id="KW-1185">Reference proteome</keyword>
<evidence type="ECO:0000313" key="2">
    <source>
        <dbReference type="EMBL" id="SDM54406.1"/>
    </source>
</evidence>
<dbReference type="GO" id="GO:0016853">
    <property type="term" value="F:isomerase activity"/>
    <property type="evidence" value="ECO:0007669"/>
    <property type="project" value="UniProtKB-KW"/>
</dbReference>
<gene>
    <name evidence="2" type="ORF">SAMN04488514_11097</name>
</gene>
<dbReference type="InterPro" id="IPR006311">
    <property type="entry name" value="TAT_signal"/>
</dbReference>
<evidence type="ECO:0000259" key="1">
    <source>
        <dbReference type="Pfam" id="PF01261"/>
    </source>
</evidence>
<name>A0A1G9U396_9FLAO</name>
<feature type="domain" description="Xylose isomerase-like TIM barrel" evidence="1">
    <location>
        <begin position="57"/>
        <end position="276"/>
    </location>
</feature>
<protein>
    <submittedName>
        <fullName evidence="2">Sugar phosphate isomerase/epimerase</fullName>
    </submittedName>
</protein>
<dbReference type="STRING" id="192904.SAMN04488514_11097"/>
<accession>A0A1G9U396</accession>
<keyword evidence="2" id="KW-0413">Isomerase</keyword>
<dbReference type="InterPro" id="IPR036237">
    <property type="entry name" value="Xyl_isomerase-like_sf"/>
</dbReference>
<dbReference type="Gene3D" id="3.20.20.150">
    <property type="entry name" value="Divalent-metal-dependent TIM barrel enzymes"/>
    <property type="match status" value="1"/>
</dbReference>
<reference evidence="3" key="1">
    <citation type="submission" date="2016-10" db="EMBL/GenBank/DDBJ databases">
        <authorList>
            <person name="Varghese N."/>
            <person name="Submissions S."/>
        </authorList>
    </citation>
    <scope>NUCLEOTIDE SEQUENCE [LARGE SCALE GENOMIC DNA]</scope>
    <source>
        <strain evidence="3">DSM 19886</strain>
    </source>
</reference>
<dbReference type="EMBL" id="FNGV01000010">
    <property type="protein sequence ID" value="SDM54406.1"/>
    <property type="molecule type" value="Genomic_DNA"/>
</dbReference>
<dbReference type="PANTHER" id="PTHR12110">
    <property type="entry name" value="HYDROXYPYRUVATE ISOMERASE"/>
    <property type="match status" value="1"/>
</dbReference>
<dbReference type="AlphaFoldDB" id="A0A1G9U396"/>
<dbReference type="OrthoDB" id="2561798at2"/>
<dbReference type="InterPro" id="IPR013022">
    <property type="entry name" value="Xyl_isomerase-like_TIM-brl"/>
</dbReference>
<proteinExistence type="predicted"/>
<dbReference type="SUPFAM" id="SSF51658">
    <property type="entry name" value="Xylose isomerase-like"/>
    <property type="match status" value="1"/>
</dbReference>
<sequence length="320" mass="36196">MKSSRRNFIKTTSAVSAGVIVNPSLFARQQKIQAPKYPICVFSKCLQFLDYPQLGEALVKIGFNSAELSVRNKGHVLPENVAKDLPKAIKILQQSGITVPMMVTGINNPDEPLTERVLGTASEHGVGYYRMGYLHYDPKKSIMENLDSHRKVFDKLEKLNRKFGIQGCYQNHAGTGVGGPVWDLYWLLKDFDPEYVGVQYDIRHAIVEGAKSWPLGLDLLSPWIKTWAIKDFDWKTLNGKSIIENVPLGDGVVDFDAYLEEAIKHKIIRPTTIHYEYDLGGAEHGKKNPTMGIAEISNYMKNDLVWLKNKYKSHNILDLF</sequence>
<dbReference type="Pfam" id="PF01261">
    <property type="entry name" value="AP_endonuc_2"/>
    <property type="match status" value="1"/>
</dbReference>
<dbReference type="Proteomes" id="UP000199440">
    <property type="component" value="Unassembled WGS sequence"/>
</dbReference>
<dbReference type="RefSeq" id="WP_089892583.1">
    <property type="nucleotide sequence ID" value="NZ_FNGV01000010.1"/>
</dbReference>
<evidence type="ECO:0000313" key="3">
    <source>
        <dbReference type="Proteomes" id="UP000199440"/>
    </source>
</evidence>
<organism evidence="2 3">
    <name type="scientific">Kriegella aquimaris</name>
    <dbReference type="NCBI Taxonomy" id="192904"/>
    <lineage>
        <taxon>Bacteria</taxon>
        <taxon>Pseudomonadati</taxon>
        <taxon>Bacteroidota</taxon>
        <taxon>Flavobacteriia</taxon>
        <taxon>Flavobacteriales</taxon>
        <taxon>Flavobacteriaceae</taxon>
        <taxon>Kriegella</taxon>
    </lineage>
</organism>
<dbReference type="InterPro" id="IPR050312">
    <property type="entry name" value="IolE/XylAMocC-like"/>
</dbReference>